<accession>A0A5E8AIW8</accession>
<dbReference type="InterPro" id="IPR003673">
    <property type="entry name" value="CoA-Trfase_fam_III"/>
</dbReference>
<dbReference type="GO" id="GO:0003824">
    <property type="term" value="F:catalytic activity"/>
    <property type="evidence" value="ECO:0007669"/>
    <property type="project" value="InterPro"/>
</dbReference>
<dbReference type="PANTHER" id="PTHR48228">
    <property type="entry name" value="SUCCINYL-COA--D-CITRAMALATE COA-TRANSFERASE"/>
    <property type="match status" value="1"/>
</dbReference>
<protein>
    <submittedName>
        <fullName evidence="1">Carnitine dehydratase</fullName>
    </submittedName>
</protein>
<dbReference type="Pfam" id="PF02515">
    <property type="entry name" value="CoA_transf_3"/>
    <property type="match status" value="1"/>
</dbReference>
<reference evidence="1 2" key="1">
    <citation type="submission" date="2019-09" db="EMBL/GenBank/DDBJ databases">
        <authorList>
            <person name="Dittami M. S."/>
        </authorList>
    </citation>
    <scope>NUCLEOTIDE SEQUENCE [LARGE SCALE GENOMIC DNA]</scope>
    <source>
        <strain evidence="1">SPHINGO391</strain>
    </source>
</reference>
<evidence type="ECO:0000313" key="1">
    <source>
        <dbReference type="EMBL" id="VVT31326.1"/>
    </source>
</evidence>
<name>A0A5E8AIW8_9SPHN</name>
<dbReference type="InterPro" id="IPR050509">
    <property type="entry name" value="CoA-transferase_III"/>
</dbReference>
<dbReference type="RefSeq" id="WP_151992064.1">
    <property type="nucleotide sequence ID" value="NZ_LR701528.1"/>
</dbReference>
<dbReference type="InterPro" id="IPR044855">
    <property type="entry name" value="CoA-Trfase_III_dom3_sf"/>
</dbReference>
<dbReference type="SUPFAM" id="SSF89796">
    <property type="entry name" value="CoA-transferase family III (CaiB/BaiF)"/>
    <property type="match status" value="1"/>
</dbReference>
<evidence type="ECO:0000313" key="2">
    <source>
        <dbReference type="Proteomes" id="UP000326857"/>
    </source>
</evidence>
<proteinExistence type="predicted"/>
<dbReference type="PANTHER" id="PTHR48228:SF5">
    <property type="entry name" value="ALPHA-METHYLACYL-COA RACEMASE"/>
    <property type="match status" value="1"/>
</dbReference>
<dbReference type="AlphaFoldDB" id="A0A5E8AIW8"/>
<sequence length="381" mass="40446">MSGPLAGIRIVELAGIGPAPFACMMLADHGAEVIRIERPHSKKGGPGGDPTKDILLRSRKVIAVDLKSADGIRVVRDLVESADGFVEGFRPGVAERLGLGPDVLLGTTPRLVYGRMTGWGQDGPYAQAAGHDINYIALAGALHAFGRAGEKPTPPINMVGDFGGGGMMLAFGMVSALLHVRTTGQGQVIDCAMTDGAALLMSMIWSFHGQGLWRDERGVNLLDSGAHFYDTYTCADGEYVAIGAIEPQFYAVLRDKAGLAADPAFDRQMDPRSWPSLKEKMAAMFATKTRDEWCTILEHRDACFAPVLSMRDAPKHPHNVARGTFVEAGGVVQPAPAPRYSRTPTTTPRMAGENSDMEDVLAGIGYATDSIAALKAGGIVA</sequence>
<dbReference type="Gene3D" id="3.30.1540.10">
    <property type="entry name" value="formyl-coa transferase, domain 3"/>
    <property type="match status" value="1"/>
</dbReference>
<dbReference type="EMBL" id="CABVLI010000048">
    <property type="protein sequence ID" value="VVT31326.1"/>
    <property type="molecule type" value="Genomic_DNA"/>
</dbReference>
<organism evidence="1 2">
    <name type="scientific">Sphingomonas aurantiaca</name>
    <dbReference type="NCBI Taxonomy" id="185949"/>
    <lineage>
        <taxon>Bacteria</taxon>
        <taxon>Pseudomonadati</taxon>
        <taxon>Pseudomonadota</taxon>
        <taxon>Alphaproteobacteria</taxon>
        <taxon>Sphingomonadales</taxon>
        <taxon>Sphingomonadaceae</taxon>
        <taxon>Sphingomonas</taxon>
    </lineage>
</organism>
<dbReference type="InterPro" id="IPR023606">
    <property type="entry name" value="CoA-Trfase_III_dom_1_sf"/>
</dbReference>
<dbReference type="Proteomes" id="UP000326857">
    <property type="component" value="Unassembled WGS sequence"/>
</dbReference>
<gene>
    <name evidence="1" type="ORF">SPHINGO391_520146</name>
</gene>
<dbReference type="Gene3D" id="3.40.50.10540">
    <property type="entry name" value="Crotonobetainyl-coa:carnitine coa-transferase, domain 1"/>
    <property type="match status" value="1"/>
</dbReference>